<dbReference type="CDD" id="cd09280">
    <property type="entry name" value="RNase_HI_eukaryote_like"/>
    <property type="match status" value="1"/>
</dbReference>
<dbReference type="Proteomes" id="UP000824998">
    <property type="component" value="Unassembled WGS sequence"/>
</dbReference>
<evidence type="ECO:0000256" key="6">
    <source>
        <dbReference type="ARBA" id="ARBA00022759"/>
    </source>
</evidence>
<accession>A0A9P7YH17</accession>
<dbReference type="SUPFAM" id="SSF53098">
    <property type="entry name" value="Ribonuclease H-like"/>
    <property type="match status" value="1"/>
</dbReference>
<comment type="catalytic activity">
    <reaction evidence="1">
        <text>Endonucleolytic cleavage to 5'-phosphomonoester.</text>
        <dbReference type="EC" id="3.1.26.4"/>
    </reaction>
</comment>
<evidence type="ECO:0000256" key="2">
    <source>
        <dbReference type="ARBA" id="ARBA00005300"/>
    </source>
</evidence>
<dbReference type="InterPro" id="IPR036397">
    <property type="entry name" value="RNaseH_sf"/>
</dbReference>
<dbReference type="EMBL" id="MU251499">
    <property type="protein sequence ID" value="KAG9233470.1"/>
    <property type="molecule type" value="Genomic_DNA"/>
</dbReference>
<reference evidence="10" key="1">
    <citation type="journal article" date="2021" name="IMA Fungus">
        <title>Genomic characterization of three marine fungi, including Emericellopsis atlantica sp. nov. with signatures of a generalist lifestyle and marine biomass degradation.</title>
        <authorList>
            <person name="Hagestad O.C."/>
            <person name="Hou L."/>
            <person name="Andersen J.H."/>
            <person name="Hansen E.H."/>
            <person name="Altermark B."/>
            <person name="Li C."/>
            <person name="Kuhnert E."/>
            <person name="Cox R.J."/>
            <person name="Crous P.W."/>
            <person name="Spatafora J.W."/>
            <person name="Lail K."/>
            <person name="Amirebrahimi M."/>
            <person name="Lipzen A."/>
            <person name="Pangilinan J."/>
            <person name="Andreopoulos W."/>
            <person name="Hayes R.D."/>
            <person name="Ng V."/>
            <person name="Grigoriev I.V."/>
            <person name="Jackson S.A."/>
            <person name="Sutton T.D.S."/>
            <person name="Dobson A.D.W."/>
            <person name="Rama T."/>
        </authorList>
    </citation>
    <scope>NUCLEOTIDE SEQUENCE</scope>
    <source>
        <strain evidence="10">TRa018bII</strain>
    </source>
</reference>
<dbReference type="Pfam" id="PF00075">
    <property type="entry name" value="RNase_H"/>
    <property type="match status" value="1"/>
</dbReference>
<feature type="non-terminal residue" evidence="10">
    <location>
        <position position="183"/>
    </location>
</feature>
<dbReference type="PANTHER" id="PTHR10642:SF26">
    <property type="entry name" value="RIBONUCLEASE H1"/>
    <property type="match status" value="1"/>
</dbReference>
<evidence type="ECO:0000256" key="8">
    <source>
        <dbReference type="SAM" id="MobiDB-lite"/>
    </source>
</evidence>
<keyword evidence="11" id="KW-1185">Reference proteome</keyword>
<dbReference type="GO" id="GO:0046872">
    <property type="term" value="F:metal ion binding"/>
    <property type="evidence" value="ECO:0007669"/>
    <property type="project" value="UniProtKB-KW"/>
</dbReference>
<dbReference type="GO" id="GO:0043137">
    <property type="term" value="P:DNA replication, removal of RNA primer"/>
    <property type="evidence" value="ECO:0007669"/>
    <property type="project" value="TreeGrafter"/>
</dbReference>
<dbReference type="PANTHER" id="PTHR10642">
    <property type="entry name" value="RIBONUCLEASE H1"/>
    <property type="match status" value="1"/>
</dbReference>
<keyword evidence="7" id="KW-0378">Hydrolase</keyword>
<evidence type="ECO:0000256" key="1">
    <source>
        <dbReference type="ARBA" id="ARBA00000077"/>
    </source>
</evidence>
<organism evidence="10 11">
    <name type="scientific">Amylocarpus encephaloides</name>
    <dbReference type="NCBI Taxonomy" id="45428"/>
    <lineage>
        <taxon>Eukaryota</taxon>
        <taxon>Fungi</taxon>
        <taxon>Dikarya</taxon>
        <taxon>Ascomycota</taxon>
        <taxon>Pezizomycotina</taxon>
        <taxon>Leotiomycetes</taxon>
        <taxon>Helotiales</taxon>
        <taxon>Helotiales incertae sedis</taxon>
        <taxon>Amylocarpus</taxon>
    </lineage>
</organism>
<name>A0A9P7YH17_9HELO</name>
<gene>
    <name evidence="10" type="ORF">BJ875DRAFT_464069</name>
</gene>
<keyword evidence="4" id="KW-0540">Nuclease</keyword>
<dbReference type="AlphaFoldDB" id="A0A9P7YH17"/>
<keyword evidence="6" id="KW-0255">Endonuclease</keyword>
<comment type="similarity">
    <text evidence="2">Belongs to the RNase H family.</text>
</comment>
<feature type="compositionally biased region" description="Acidic residues" evidence="8">
    <location>
        <begin position="1"/>
        <end position="10"/>
    </location>
</feature>
<dbReference type="InterPro" id="IPR002156">
    <property type="entry name" value="RNaseH_domain"/>
</dbReference>
<evidence type="ECO:0000256" key="4">
    <source>
        <dbReference type="ARBA" id="ARBA00022722"/>
    </source>
</evidence>
<feature type="region of interest" description="Disordered" evidence="8">
    <location>
        <begin position="1"/>
        <end position="23"/>
    </location>
</feature>
<dbReference type="GO" id="GO:0003676">
    <property type="term" value="F:nucleic acid binding"/>
    <property type="evidence" value="ECO:0007669"/>
    <property type="project" value="InterPro"/>
</dbReference>
<feature type="domain" description="RNase H type-1" evidence="9">
    <location>
        <begin position="29"/>
        <end position="179"/>
    </location>
</feature>
<protein>
    <recommendedName>
        <fullName evidence="3">ribonuclease H</fullName>
        <ecNumber evidence="3">3.1.26.4</ecNumber>
    </recommendedName>
</protein>
<dbReference type="InterPro" id="IPR012337">
    <property type="entry name" value="RNaseH-like_sf"/>
</dbReference>
<feature type="compositionally biased region" description="Basic and acidic residues" evidence="8">
    <location>
        <begin position="11"/>
        <end position="23"/>
    </location>
</feature>
<evidence type="ECO:0000256" key="3">
    <source>
        <dbReference type="ARBA" id="ARBA00012180"/>
    </source>
</evidence>
<evidence type="ECO:0000256" key="7">
    <source>
        <dbReference type="ARBA" id="ARBA00022801"/>
    </source>
</evidence>
<dbReference type="InterPro" id="IPR050092">
    <property type="entry name" value="RNase_H"/>
</dbReference>
<keyword evidence="5" id="KW-0479">Metal-binding</keyword>
<dbReference type="Gene3D" id="3.30.420.10">
    <property type="entry name" value="Ribonuclease H-like superfamily/Ribonuclease H"/>
    <property type="match status" value="1"/>
</dbReference>
<evidence type="ECO:0000313" key="11">
    <source>
        <dbReference type="Proteomes" id="UP000824998"/>
    </source>
</evidence>
<dbReference type="PROSITE" id="PS50879">
    <property type="entry name" value="RNASE_H_1"/>
    <property type="match status" value="1"/>
</dbReference>
<evidence type="ECO:0000313" key="10">
    <source>
        <dbReference type="EMBL" id="KAG9233470.1"/>
    </source>
</evidence>
<evidence type="ECO:0000256" key="5">
    <source>
        <dbReference type="ARBA" id="ARBA00022723"/>
    </source>
</evidence>
<sequence length="183" mass="19832">MVVDDDDDGEPSTKRKKVEEVVKGKSKGKGGLLKVWTDGSSRGNGRASAQAGYGVWFGEGDDRNVAARLPGLPQTNQRAELTGMLRALEIVPTSQPLEIISDSNYSINCATIWYKGWTKNGWKSSTGQTVLNRDIVEKIRAVMDQRDKAGVETRCTWVKGHNEDVGNTGADELAVAGSRLPAL</sequence>
<evidence type="ECO:0000259" key="9">
    <source>
        <dbReference type="PROSITE" id="PS50879"/>
    </source>
</evidence>
<dbReference type="EC" id="3.1.26.4" evidence="3"/>
<comment type="caution">
    <text evidence="10">The sequence shown here is derived from an EMBL/GenBank/DDBJ whole genome shotgun (WGS) entry which is preliminary data.</text>
</comment>
<dbReference type="GO" id="GO:0004523">
    <property type="term" value="F:RNA-DNA hybrid ribonuclease activity"/>
    <property type="evidence" value="ECO:0007669"/>
    <property type="project" value="UniProtKB-EC"/>
</dbReference>
<proteinExistence type="inferred from homology"/>
<dbReference type="OrthoDB" id="407198at2759"/>